<dbReference type="InterPro" id="IPR029062">
    <property type="entry name" value="Class_I_gatase-like"/>
</dbReference>
<accession>A0A6J6EL77</accession>
<dbReference type="CDD" id="cd01749">
    <property type="entry name" value="GATase1_PB"/>
    <property type="match status" value="1"/>
</dbReference>
<dbReference type="GO" id="GO:0004359">
    <property type="term" value="F:glutaminase activity"/>
    <property type="evidence" value="ECO:0007669"/>
    <property type="project" value="UniProtKB-EC"/>
</dbReference>
<dbReference type="PANTHER" id="PTHR31559">
    <property type="entry name" value="PYRIDOXAL 5'-PHOSPHATE SYNTHASE SUBUNIT SNO"/>
    <property type="match status" value="1"/>
</dbReference>
<keyword evidence="5" id="KW-0315">Glutamine amidotransferase</keyword>
<proteinExistence type="inferred from homology"/>
<dbReference type="GO" id="GO:1903600">
    <property type="term" value="C:glutaminase complex"/>
    <property type="evidence" value="ECO:0007669"/>
    <property type="project" value="TreeGrafter"/>
</dbReference>
<dbReference type="HAMAP" id="MF_01615">
    <property type="entry name" value="PdxT"/>
    <property type="match status" value="1"/>
</dbReference>
<reference evidence="8" key="1">
    <citation type="submission" date="2020-05" db="EMBL/GenBank/DDBJ databases">
        <authorList>
            <person name="Chiriac C."/>
            <person name="Salcher M."/>
            <person name="Ghai R."/>
            <person name="Kavagutti S V."/>
        </authorList>
    </citation>
    <scope>NUCLEOTIDE SEQUENCE</scope>
</reference>
<organism evidence="8">
    <name type="scientific">freshwater metagenome</name>
    <dbReference type="NCBI Taxonomy" id="449393"/>
    <lineage>
        <taxon>unclassified sequences</taxon>
        <taxon>metagenomes</taxon>
        <taxon>ecological metagenomes</taxon>
    </lineage>
</organism>
<evidence type="ECO:0000256" key="4">
    <source>
        <dbReference type="ARBA" id="ARBA00022898"/>
    </source>
</evidence>
<dbReference type="InterPro" id="IPR002161">
    <property type="entry name" value="PdxT/SNO"/>
</dbReference>
<evidence type="ECO:0000256" key="2">
    <source>
        <dbReference type="ARBA" id="ARBA00012918"/>
    </source>
</evidence>
<evidence type="ECO:0000256" key="6">
    <source>
        <dbReference type="ARBA" id="ARBA00023239"/>
    </source>
</evidence>
<dbReference type="Gene3D" id="3.40.50.880">
    <property type="match status" value="1"/>
</dbReference>
<evidence type="ECO:0000313" key="8">
    <source>
        <dbReference type="EMBL" id="CAB4577310.1"/>
    </source>
</evidence>
<dbReference type="GO" id="GO:0008614">
    <property type="term" value="P:pyridoxine metabolic process"/>
    <property type="evidence" value="ECO:0007669"/>
    <property type="project" value="TreeGrafter"/>
</dbReference>
<dbReference type="PROSITE" id="PS51273">
    <property type="entry name" value="GATASE_TYPE_1"/>
    <property type="match status" value="1"/>
</dbReference>
<dbReference type="EC" id="3.5.1.2" evidence="2"/>
<evidence type="ECO:0000256" key="5">
    <source>
        <dbReference type="ARBA" id="ARBA00022962"/>
    </source>
</evidence>
<dbReference type="AlphaFoldDB" id="A0A6J6EL77"/>
<evidence type="ECO:0000256" key="7">
    <source>
        <dbReference type="ARBA" id="ARBA00049534"/>
    </source>
</evidence>
<dbReference type="PIRSF" id="PIRSF005639">
    <property type="entry name" value="Glut_amidoT_SNO"/>
    <property type="match status" value="1"/>
</dbReference>
<dbReference type="FunFam" id="3.40.50.880:FF:000010">
    <property type="entry name" value="uncharacterized protein LOC100176842 isoform X2"/>
    <property type="match status" value="1"/>
</dbReference>
<evidence type="ECO:0000256" key="1">
    <source>
        <dbReference type="ARBA" id="ARBA00008345"/>
    </source>
</evidence>
<dbReference type="InterPro" id="IPR021196">
    <property type="entry name" value="PdxT/SNO_CS"/>
</dbReference>
<dbReference type="GO" id="GO:0005829">
    <property type="term" value="C:cytosol"/>
    <property type="evidence" value="ECO:0007669"/>
    <property type="project" value="TreeGrafter"/>
</dbReference>
<comment type="similarity">
    <text evidence="1">Belongs to the glutaminase PdxT/SNO family.</text>
</comment>
<keyword evidence="4" id="KW-0663">Pyridoxal phosphate</keyword>
<name>A0A6J6EL77_9ZZZZ</name>
<evidence type="ECO:0000256" key="3">
    <source>
        <dbReference type="ARBA" id="ARBA00022801"/>
    </source>
</evidence>
<dbReference type="PROSITE" id="PS01236">
    <property type="entry name" value="PDXT_SNO_1"/>
    <property type="match status" value="1"/>
</dbReference>
<keyword evidence="6" id="KW-0456">Lyase</keyword>
<keyword evidence="3" id="KW-0378">Hydrolase</keyword>
<gene>
    <name evidence="8" type="ORF">UFOPK1767_00035</name>
</gene>
<dbReference type="EMBL" id="CAEZTZ010000002">
    <property type="protein sequence ID" value="CAB4577310.1"/>
    <property type="molecule type" value="Genomic_DNA"/>
</dbReference>
<sequence length="213" mass="22444">MFQTSLRPTACPSVAGSRLTIGVLALQGDVREHERVLDDLGVAHCQVRSPVDLKGIDGLIIPGGESSVIDKLSRIFEVREPLISAIADGLPVLGTCAGLILLSSTVIGAIEGQQTFGGLDIAVERNAFGGQLESFETSIEMPLISGGPVNVAFIRAPIIRDVRGCSIIATLPNGEIVGVRSGNCVGIAFHPELVGESRVHEWWLDSVVTGAQR</sequence>
<dbReference type="PROSITE" id="PS51130">
    <property type="entry name" value="PDXT_SNO_2"/>
    <property type="match status" value="1"/>
</dbReference>
<protein>
    <recommendedName>
        <fullName evidence="2">glutaminase</fullName>
        <ecNumber evidence="2">3.5.1.2</ecNumber>
    </recommendedName>
</protein>
<dbReference type="Pfam" id="PF01174">
    <property type="entry name" value="SNO"/>
    <property type="match status" value="1"/>
</dbReference>
<dbReference type="NCBIfam" id="TIGR03800">
    <property type="entry name" value="PLP_synth_Pdx2"/>
    <property type="match status" value="1"/>
</dbReference>
<comment type="catalytic activity">
    <reaction evidence="7">
        <text>L-glutamine + H2O = L-glutamate + NH4(+)</text>
        <dbReference type="Rhea" id="RHEA:15889"/>
        <dbReference type="ChEBI" id="CHEBI:15377"/>
        <dbReference type="ChEBI" id="CHEBI:28938"/>
        <dbReference type="ChEBI" id="CHEBI:29985"/>
        <dbReference type="ChEBI" id="CHEBI:58359"/>
        <dbReference type="EC" id="3.5.1.2"/>
    </reaction>
</comment>
<dbReference type="PANTHER" id="PTHR31559:SF0">
    <property type="entry name" value="PYRIDOXAL 5'-PHOSPHATE SYNTHASE SUBUNIT SNO1-RELATED"/>
    <property type="match status" value="1"/>
</dbReference>
<dbReference type="GO" id="GO:0016829">
    <property type="term" value="F:lyase activity"/>
    <property type="evidence" value="ECO:0007669"/>
    <property type="project" value="UniProtKB-KW"/>
</dbReference>
<dbReference type="GO" id="GO:0042823">
    <property type="term" value="P:pyridoxal phosphate biosynthetic process"/>
    <property type="evidence" value="ECO:0007669"/>
    <property type="project" value="InterPro"/>
</dbReference>
<dbReference type="SUPFAM" id="SSF52317">
    <property type="entry name" value="Class I glutamine amidotransferase-like"/>
    <property type="match status" value="1"/>
</dbReference>